<gene>
    <name evidence="1" type="ORF">OEG82_20570</name>
</gene>
<proteinExistence type="predicted"/>
<name>A0ABT3YKF9_9HYPH</name>
<dbReference type="EMBL" id="JAOVZQ010000001">
    <property type="protein sequence ID" value="MCY0096385.1"/>
    <property type="molecule type" value="Genomic_DNA"/>
</dbReference>
<dbReference type="RefSeq" id="WP_267614213.1">
    <property type="nucleotide sequence ID" value="NZ_JAOVZQ010000001.1"/>
</dbReference>
<keyword evidence="2" id="KW-1185">Reference proteome</keyword>
<evidence type="ECO:0000313" key="2">
    <source>
        <dbReference type="Proteomes" id="UP001081283"/>
    </source>
</evidence>
<sequence length="353" mass="39867">MLFNLEYDREDIIEGYLIPDGFSNEPVVKVTLDDGSSFLQPCDQMRQAALDAGRHATGLVGFRLDASNTPDLAAQSGLSVRDADTGLLIYRRPGARKTLDMKLFRLELRMIPAIKLDKQCGHKFQYAMSAAERFGNETTLQMFHLNAINSIYVSGRLPLRGYEEFLDKGFHFVGSIPEPYYEMASRLFILKRLSREPVTFISDRDQIFLQPAARHFAEVNLQDEGAVRRALKRADGKVRNVLVSPVTRQLVCSDPEQQVTRRDIAAAIDAVSRFTTVGYDNDVGHFHQAIGELLDIPPVELPITPRYAFLEEMAERLRTMQIAETMLEEDLIFDYYVRQAVAPEPATLTEASS</sequence>
<evidence type="ECO:0000313" key="1">
    <source>
        <dbReference type="EMBL" id="MCY0096385.1"/>
    </source>
</evidence>
<accession>A0ABT3YKF9</accession>
<dbReference type="Proteomes" id="UP001081283">
    <property type="component" value="Unassembled WGS sequence"/>
</dbReference>
<reference evidence="1" key="1">
    <citation type="submission" date="2022-10" db="EMBL/GenBank/DDBJ databases">
        <title>Hoeflea sp. J2-29, isolated from marine algae.</title>
        <authorList>
            <person name="Kristyanto S."/>
            <person name="Kim J.M."/>
            <person name="Jeon C.O."/>
        </authorList>
    </citation>
    <scope>NUCLEOTIDE SEQUENCE</scope>
    <source>
        <strain evidence="1">J2-29</strain>
    </source>
</reference>
<organism evidence="1 2">
    <name type="scientific">Hoeflea ulvae</name>
    <dbReference type="NCBI Taxonomy" id="2983764"/>
    <lineage>
        <taxon>Bacteria</taxon>
        <taxon>Pseudomonadati</taxon>
        <taxon>Pseudomonadota</taxon>
        <taxon>Alphaproteobacteria</taxon>
        <taxon>Hyphomicrobiales</taxon>
        <taxon>Rhizobiaceae</taxon>
        <taxon>Hoeflea</taxon>
    </lineage>
</organism>
<comment type="caution">
    <text evidence="1">The sequence shown here is derived from an EMBL/GenBank/DDBJ whole genome shotgun (WGS) entry which is preliminary data.</text>
</comment>
<protein>
    <submittedName>
        <fullName evidence="1">Uncharacterized protein</fullName>
    </submittedName>
</protein>